<feature type="chain" id="PRO_5007102570" description="DUF2599 domain-containing protein" evidence="1">
    <location>
        <begin position="23"/>
        <end position="328"/>
    </location>
</feature>
<reference evidence="2 3" key="1">
    <citation type="submission" date="2015-10" db="EMBL/GenBank/DDBJ databases">
        <title>Draft genome sequence of Streptomyces yokosukanensis DSM 40224, type strain for the species Streptomyces yokosukanensis.</title>
        <authorList>
            <person name="Ruckert C."/>
            <person name="Winkler A."/>
            <person name="Kalinowski J."/>
            <person name="Kampfer P."/>
            <person name="Glaeser S."/>
        </authorList>
    </citation>
    <scope>NUCLEOTIDE SEQUENCE [LARGE SCALE GENOMIC DNA]</scope>
    <source>
        <strain evidence="2 3">DSM 40224</strain>
    </source>
</reference>
<evidence type="ECO:0000256" key="1">
    <source>
        <dbReference type="SAM" id="SignalP"/>
    </source>
</evidence>
<evidence type="ECO:0008006" key="4">
    <source>
        <dbReference type="Google" id="ProtNLM"/>
    </source>
</evidence>
<name>A0A101PDA1_9ACTN</name>
<gene>
    <name evidence="2" type="ORF">AQI95_06130</name>
</gene>
<evidence type="ECO:0000313" key="3">
    <source>
        <dbReference type="Proteomes" id="UP000053127"/>
    </source>
</evidence>
<dbReference type="AlphaFoldDB" id="A0A101PDA1"/>
<evidence type="ECO:0000313" key="2">
    <source>
        <dbReference type="EMBL" id="KUN09385.1"/>
    </source>
</evidence>
<organism evidence="2 3">
    <name type="scientific">Streptomyces yokosukanensis</name>
    <dbReference type="NCBI Taxonomy" id="67386"/>
    <lineage>
        <taxon>Bacteria</taxon>
        <taxon>Bacillati</taxon>
        <taxon>Actinomycetota</taxon>
        <taxon>Actinomycetes</taxon>
        <taxon>Kitasatosporales</taxon>
        <taxon>Streptomycetaceae</taxon>
        <taxon>Streptomyces</taxon>
    </lineage>
</organism>
<keyword evidence="3" id="KW-1185">Reference proteome</keyword>
<dbReference type="Proteomes" id="UP000053127">
    <property type="component" value="Unassembled WGS sequence"/>
</dbReference>
<dbReference type="EMBL" id="LMWN01000006">
    <property type="protein sequence ID" value="KUN09385.1"/>
    <property type="molecule type" value="Genomic_DNA"/>
</dbReference>
<dbReference type="InterPro" id="IPR013207">
    <property type="entry name" value="LGFP"/>
</dbReference>
<dbReference type="Pfam" id="PF10783">
    <property type="entry name" value="DUF2599"/>
    <property type="match status" value="1"/>
</dbReference>
<protein>
    <recommendedName>
        <fullName evidence="4">DUF2599 domain-containing protein</fullName>
    </recommendedName>
</protein>
<feature type="signal peptide" evidence="1">
    <location>
        <begin position="1"/>
        <end position="22"/>
    </location>
</feature>
<sequence length="328" mass="35844">MRCLKAAALACAAALTVLTVQAAPASADETICGHQVGGDILAKYQSMGGQSSPLGCPTSDELATPNGRGRYNTFDGGSIYWTGTTGAHPVWGAIRDKWAALGWETSTLGFPVGDELTNPDGQGQRQQFEGGTVYWSATTGAHPVWGKIGELWGQYGWESGEFGYPTSDEYADPDVKGVRQNFSARHISLFWSPGIGPDKGTCIGECVGYEGTTDVPWVKQTKVWKALRNGDIDVHVYPTDKGFDDADTNYNTLWDQAWAAVPYPKSLTDSQGSSMYKQLSCHSRYAYQWPDGSHVTGDTWDLESWRPDVSWDYALNPLTVAFHQCNWT</sequence>
<comment type="caution">
    <text evidence="2">The sequence shown here is derived from an EMBL/GenBank/DDBJ whole genome shotgun (WGS) entry which is preliminary data.</text>
</comment>
<keyword evidence="1" id="KW-0732">Signal</keyword>
<proteinExistence type="predicted"/>
<dbReference type="InterPro" id="IPR019719">
    <property type="entry name" value="DUF2599"/>
</dbReference>
<accession>A0A101PDA1</accession>
<dbReference type="STRING" id="67386.AQI95_06130"/>
<dbReference type="Pfam" id="PF08310">
    <property type="entry name" value="LGFP"/>
    <property type="match status" value="3"/>
</dbReference>